<name>A0ABS2SEP8_9PSEU</name>
<evidence type="ECO:0000313" key="2">
    <source>
        <dbReference type="Proteomes" id="UP001195724"/>
    </source>
</evidence>
<evidence type="ECO:0008006" key="3">
    <source>
        <dbReference type="Google" id="ProtNLM"/>
    </source>
</evidence>
<dbReference type="RefSeq" id="WP_204845328.1">
    <property type="nucleotide sequence ID" value="NZ_JAFBCL010000001.1"/>
</dbReference>
<comment type="caution">
    <text evidence="1">The sequence shown here is derived from an EMBL/GenBank/DDBJ whole genome shotgun (WGS) entry which is preliminary data.</text>
</comment>
<dbReference type="Proteomes" id="UP001195724">
    <property type="component" value="Unassembled WGS sequence"/>
</dbReference>
<accession>A0ABS2SEP8</accession>
<keyword evidence="2" id="KW-1185">Reference proteome</keyword>
<gene>
    <name evidence="1" type="ORF">JOE68_005581</name>
</gene>
<evidence type="ECO:0000313" key="1">
    <source>
        <dbReference type="EMBL" id="MBM7814716.1"/>
    </source>
</evidence>
<organism evidence="1 2">
    <name type="scientific">Saccharothrix algeriensis</name>
    <dbReference type="NCBI Taxonomy" id="173560"/>
    <lineage>
        <taxon>Bacteria</taxon>
        <taxon>Bacillati</taxon>
        <taxon>Actinomycetota</taxon>
        <taxon>Actinomycetes</taxon>
        <taxon>Pseudonocardiales</taxon>
        <taxon>Pseudonocardiaceae</taxon>
        <taxon>Saccharothrix</taxon>
    </lineage>
</organism>
<sequence>MAAPQQRPGPEQVLSQEKFADALRAAIARRDLTLDRIRARLADRGVEISLATLSYWQQGRSRPERPNSLRALRELEAILELPGGTLFDFLEPRRPRGRWLGDGGLSFGALYGEDSPVQGVLGEGFVNPNPDVAVLSTAEQCLVDARRSLRAITIRQVLRAVNNGCDRLLVVHGVDEGDVMPHDLVVRGGAVAELRADAEAGYVAADLRLGRALDKNETAVLEYEWRMGESDLPSRHHERLMRTANSSYLLQVCFDRVTVPARCYEYRRARADAPTENRRRLPIDPAPSVHLFQAKSRPGVHGISWEWA</sequence>
<dbReference type="EMBL" id="JAFBCL010000001">
    <property type="protein sequence ID" value="MBM7814716.1"/>
    <property type="molecule type" value="Genomic_DNA"/>
</dbReference>
<proteinExistence type="predicted"/>
<reference evidence="1 2" key="1">
    <citation type="submission" date="2021-01" db="EMBL/GenBank/DDBJ databases">
        <title>Sequencing the genomes of 1000 actinobacteria strains.</title>
        <authorList>
            <person name="Klenk H.-P."/>
        </authorList>
    </citation>
    <scope>NUCLEOTIDE SEQUENCE [LARGE SCALE GENOMIC DNA]</scope>
    <source>
        <strain evidence="1 2">DSM 44581</strain>
    </source>
</reference>
<protein>
    <recommendedName>
        <fullName evidence="3">XRE family transcriptional regulator</fullName>
    </recommendedName>
</protein>